<accession>J9FP86</accession>
<gene>
    <name evidence="1" type="ORF">EVA_15621</name>
</gene>
<organism evidence="1">
    <name type="scientific">gut metagenome</name>
    <dbReference type="NCBI Taxonomy" id="749906"/>
    <lineage>
        <taxon>unclassified sequences</taxon>
        <taxon>metagenomes</taxon>
        <taxon>organismal metagenomes</taxon>
    </lineage>
</organism>
<dbReference type="AlphaFoldDB" id="J9FP86"/>
<reference evidence="1" key="1">
    <citation type="journal article" date="2012" name="PLoS ONE">
        <title>Gene sets for utilization of primary and secondary nutrition supplies in the distal gut of endangered iberian lynx.</title>
        <authorList>
            <person name="Alcaide M."/>
            <person name="Messina E."/>
            <person name="Richter M."/>
            <person name="Bargiela R."/>
            <person name="Peplies J."/>
            <person name="Huws S.A."/>
            <person name="Newbold C.J."/>
            <person name="Golyshin P.N."/>
            <person name="Simon M.A."/>
            <person name="Lopez G."/>
            <person name="Yakimov M.M."/>
            <person name="Ferrer M."/>
        </authorList>
    </citation>
    <scope>NUCLEOTIDE SEQUENCE</scope>
</reference>
<evidence type="ECO:0000313" key="1">
    <source>
        <dbReference type="EMBL" id="EJW96273.1"/>
    </source>
</evidence>
<protein>
    <submittedName>
        <fullName evidence="1">Uncharacterized protein</fullName>
    </submittedName>
</protein>
<comment type="caution">
    <text evidence="1">The sequence shown here is derived from an EMBL/GenBank/DDBJ whole genome shotgun (WGS) entry which is preliminary data.</text>
</comment>
<name>J9FP86_9ZZZZ</name>
<dbReference type="EMBL" id="AMCI01005370">
    <property type="protein sequence ID" value="EJW96273.1"/>
    <property type="molecule type" value="Genomic_DNA"/>
</dbReference>
<sequence>MKRSGTLGKRLRSLKCIDPGGVAAPKNPVSLGCNLHPSLRGSNVFKQPIRYPGLRFAPPWAKTLPPLRGSWKRNIPFGMIYCRVGSNIQQLRLARSITAPTLSH</sequence>
<proteinExistence type="predicted"/>